<reference evidence="1 2" key="1">
    <citation type="journal article" date="2016" name="Nat. Commun.">
        <title>Extremotolerant tardigrade genome and improved radiotolerance of human cultured cells by tardigrade-unique protein.</title>
        <authorList>
            <person name="Hashimoto T."/>
            <person name="Horikawa D.D."/>
            <person name="Saito Y."/>
            <person name="Kuwahara H."/>
            <person name="Kozuka-Hata H."/>
            <person name="Shin-I T."/>
            <person name="Minakuchi Y."/>
            <person name="Ohishi K."/>
            <person name="Motoyama A."/>
            <person name="Aizu T."/>
            <person name="Enomoto A."/>
            <person name="Kondo K."/>
            <person name="Tanaka S."/>
            <person name="Hara Y."/>
            <person name="Koshikawa S."/>
            <person name="Sagara H."/>
            <person name="Miura T."/>
            <person name="Yokobori S."/>
            <person name="Miyagawa K."/>
            <person name="Suzuki Y."/>
            <person name="Kubo T."/>
            <person name="Oyama M."/>
            <person name="Kohara Y."/>
            <person name="Fujiyama A."/>
            <person name="Arakawa K."/>
            <person name="Katayama T."/>
            <person name="Toyoda A."/>
            <person name="Kunieda T."/>
        </authorList>
    </citation>
    <scope>NUCLEOTIDE SEQUENCE [LARGE SCALE GENOMIC DNA]</scope>
    <source>
        <strain evidence="1 2">YOKOZUNA-1</strain>
    </source>
</reference>
<name>A0A1D1VRH3_RAMVA</name>
<accession>A0A1D1VRH3</accession>
<organism evidence="1 2">
    <name type="scientific">Ramazzottius varieornatus</name>
    <name type="common">Water bear</name>
    <name type="synonym">Tardigrade</name>
    <dbReference type="NCBI Taxonomy" id="947166"/>
    <lineage>
        <taxon>Eukaryota</taxon>
        <taxon>Metazoa</taxon>
        <taxon>Ecdysozoa</taxon>
        <taxon>Tardigrada</taxon>
        <taxon>Eutardigrada</taxon>
        <taxon>Parachela</taxon>
        <taxon>Hypsibioidea</taxon>
        <taxon>Ramazzottiidae</taxon>
        <taxon>Ramazzottius</taxon>
    </lineage>
</organism>
<dbReference type="AlphaFoldDB" id="A0A1D1VRH3"/>
<gene>
    <name evidence="1" type="primary">RvY_13869-1</name>
    <name evidence="1" type="synonym">RvY_13869.1</name>
    <name evidence="1" type="ORF">RvY_13869</name>
</gene>
<dbReference type="EMBL" id="BDGG01000009">
    <property type="protein sequence ID" value="GAV03446.1"/>
    <property type="molecule type" value="Genomic_DNA"/>
</dbReference>
<proteinExistence type="predicted"/>
<protein>
    <submittedName>
        <fullName evidence="1">Uncharacterized protein</fullName>
    </submittedName>
</protein>
<evidence type="ECO:0000313" key="1">
    <source>
        <dbReference type="EMBL" id="GAV03446.1"/>
    </source>
</evidence>
<evidence type="ECO:0000313" key="2">
    <source>
        <dbReference type="Proteomes" id="UP000186922"/>
    </source>
</evidence>
<keyword evidence="2" id="KW-1185">Reference proteome</keyword>
<comment type="caution">
    <text evidence="1">The sequence shown here is derived from an EMBL/GenBank/DDBJ whole genome shotgun (WGS) entry which is preliminary data.</text>
</comment>
<sequence length="84" mass="9576">MAELHSCNNKTYLQLMRRKDAISSTQHYSCQMAKHGRKAMIVSNDERQISKGKELEVYCKMAGASDHYGVEGELSKPRRQMQGV</sequence>
<dbReference type="Proteomes" id="UP000186922">
    <property type="component" value="Unassembled WGS sequence"/>
</dbReference>